<feature type="region of interest" description="Disordered" evidence="1">
    <location>
        <begin position="1"/>
        <end position="363"/>
    </location>
</feature>
<evidence type="ECO:0000256" key="1">
    <source>
        <dbReference type="SAM" id="MobiDB-lite"/>
    </source>
</evidence>
<feature type="compositionally biased region" description="Low complexity" evidence="1">
    <location>
        <begin position="300"/>
        <end position="321"/>
    </location>
</feature>
<dbReference type="Gene3D" id="3.20.20.190">
    <property type="entry name" value="Phosphatidylinositol (PI) phosphodiesterase"/>
    <property type="match status" value="1"/>
</dbReference>
<feature type="compositionally biased region" description="Polar residues" evidence="1">
    <location>
        <begin position="332"/>
        <end position="357"/>
    </location>
</feature>
<feature type="compositionally biased region" description="Low complexity" evidence="1">
    <location>
        <begin position="189"/>
        <end position="208"/>
    </location>
</feature>
<accession>A0ABW4M2K0</accession>
<protein>
    <submittedName>
        <fullName evidence="2">Uncharacterized protein</fullName>
    </submittedName>
</protein>
<feature type="region of interest" description="Disordered" evidence="1">
    <location>
        <begin position="439"/>
        <end position="458"/>
    </location>
</feature>
<feature type="compositionally biased region" description="Low complexity" evidence="1">
    <location>
        <begin position="132"/>
        <end position="165"/>
    </location>
</feature>
<gene>
    <name evidence="2" type="ORF">ACFSE1_09400</name>
</gene>
<name>A0ABW4M2K0_9HYPH</name>
<keyword evidence="3" id="KW-1185">Reference proteome</keyword>
<feature type="compositionally biased region" description="Low complexity" evidence="1">
    <location>
        <begin position="229"/>
        <end position="292"/>
    </location>
</feature>
<dbReference type="SUPFAM" id="SSF51695">
    <property type="entry name" value="PLC-like phosphodiesterases"/>
    <property type="match status" value="1"/>
</dbReference>
<proteinExistence type="predicted"/>
<evidence type="ECO:0000313" key="2">
    <source>
        <dbReference type="EMBL" id="MFD1745673.1"/>
    </source>
</evidence>
<feature type="compositionally biased region" description="Low complexity" evidence="1">
    <location>
        <begin position="1"/>
        <end position="26"/>
    </location>
</feature>
<dbReference type="Proteomes" id="UP001597322">
    <property type="component" value="Unassembled WGS sequence"/>
</dbReference>
<evidence type="ECO:0000313" key="3">
    <source>
        <dbReference type="Proteomes" id="UP001597322"/>
    </source>
</evidence>
<feature type="compositionally biased region" description="Basic and acidic residues" evidence="1">
    <location>
        <begin position="30"/>
        <end position="46"/>
    </location>
</feature>
<reference evidence="3" key="1">
    <citation type="journal article" date="2019" name="Int. J. Syst. Evol. Microbiol.">
        <title>The Global Catalogue of Microorganisms (GCM) 10K type strain sequencing project: providing services to taxonomists for standard genome sequencing and annotation.</title>
        <authorList>
            <consortium name="The Broad Institute Genomics Platform"/>
            <consortium name="The Broad Institute Genome Sequencing Center for Infectious Disease"/>
            <person name="Wu L."/>
            <person name="Ma J."/>
        </authorList>
    </citation>
    <scope>NUCLEOTIDE SEQUENCE [LARGE SCALE GENOMIC DNA]</scope>
    <source>
        <strain evidence="3">CG52</strain>
    </source>
</reference>
<organism evidence="2 3">
    <name type="scientific">Rhizobium helianthi</name>
    <dbReference type="NCBI Taxonomy" id="1132695"/>
    <lineage>
        <taxon>Bacteria</taxon>
        <taxon>Pseudomonadati</taxon>
        <taxon>Pseudomonadota</taxon>
        <taxon>Alphaproteobacteria</taxon>
        <taxon>Hyphomicrobiales</taxon>
        <taxon>Rhizobiaceae</taxon>
        <taxon>Rhizobium/Agrobacterium group</taxon>
        <taxon>Rhizobium</taxon>
    </lineage>
</organism>
<dbReference type="RefSeq" id="WP_377399833.1">
    <property type="nucleotide sequence ID" value="NZ_JBHUEQ010000016.1"/>
</dbReference>
<sequence length="755" mass="75935">MGAHTAGSRQGAAAASSSSTTGAQQGPRSQGDKPGHHGMRPQDHHNGVHGAQGQGKTNDKHGGKDGQAGKAGQQPHSAGGASGSPKGMHGASAQTASAGAPQQHHGCGQPPKGMTSERPAMQNGHQSSSGTAQPGTGHQAGGAAQAGQGQGQPQNQAPKGAAPQGTSPQTAQTGGANDLAGKPAKNSQPSTSAGSGSGNAPAGGTPASVTSQGSSGQPHHASHQDPSDSRSAAPSSRADGQAQASQTGSATSAGSSANATATSAAGSQSAGSQASAGQAPSAKGDTASANGASAGGASAGAGASSTGASSTGETHEAAGNGAKDKAADASIKNWQSEGNTSSWPTNGGLSQKGTEALSQRAEAGGYGEHLFDPAAARQNGFDPGRTQYIAQGGLADPAKGIQGNSLAAVDFARQNNFQGVELNIGSTKDGQAFLWDGKTVGRQTGDPQNRELSALDSKELSKMSMSNLNPVTGERTPAYGLAGGTQKPESFQQTLDYVRANMAKNGKEASNIILNPNDRDSALNIVNMLSKPENADIRGNFGIKIHSDMLPSFGKDANSDLLKQLTAANEAAGKDASARLNLIPVLGNLKDLSQDGSRVTPQQGSEWLSGFSKLGNVSMAELSRTGNNQAMDDVLKAFRAANPDQKNLPISVTQRQEDFSVNGTPYAFNDRGQPTSMEKAPPQPFNSMSQYGNIVISNNPYVAMLSDRQATKGLDFAALGIDPRLGNGSINPATDLAGPPGFTGKPSWQDTAATV</sequence>
<comment type="caution">
    <text evidence="2">The sequence shown here is derived from an EMBL/GenBank/DDBJ whole genome shotgun (WGS) entry which is preliminary data.</text>
</comment>
<feature type="compositionally biased region" description="Polar residues" evidence="1">
    <location>
        <begin position="441"/>
        <end position="451"/>
    </location>
</feature>
<dbReference type="InterPro" id="IPR017946">
    <property type="entry name" value="PLC-like_Pdiesterase_TIM-brl"/>
</dbReference>
<feature type="region of interest" description="Disordered" evidence="1">
    <location>
        <begin position="732"/>
        <end position="755"/>
    </location>
</feature>
<dbReference type="EMBL" id="JBHUEQ010000016">
    <property type="protein sequence ID" value="MFD1745673.1"/>
    <property type="molecule type" value="Genomic_DNA"/>
</dbReference>
<feature type="compositionally biased region" description="Polar residues" evidence="1">
    <location>
        <begin position="746"/>
        <end position="755"/>
    </location>
</feature>
<feature type="compositionally biased region" description="Polar residues" evidence="1">
    <location>
        <begin position="166"/>
        <end position="175"/>
    </location>
</feature>